<feature type="non-terminal residue" evidence="2">
    <location>
        <position position="70"/>
    </location>
</feature>
<evidence type="ECO:0000313" key="3">
    <source>
        <dbReference type="Proteomes" id="UP000257109"/>
    </source>
</evidence>
<sequence>MGLLRAPLLCILCWVLAMLCSIAICGGSDVYVKFLKAPHAFSHSKSATFAFQVINSGNGDPSSNFTLSCK</sequence>
<feature type="signal peptide" evidence="1">
    <location>
        <begin position="1"/>
        <end position="27"/>
    </location>
</feature>
<keyword evidence="1" id="KW-0732">Signal</keyword>
<dbReference type="STRING" id="157652.A0A371EG72"/>
<evidence type="ECO:0000256" key="1">
    <source>
        <dbReference type="SAM" id="SignalP"/>
    </source>
</evidence>
<feature type="chain" id="PRO_5017009452" description="Translocon-associated protein subunit beta" evidence="1">
    <location>
        <begin position="28"/>
        <end position="70"/>
    </location>
</feature>
<protein>
    <recommendedName>
        <fullName evidence="4">Translocon-associated protein subunit beta</fullName>
    </recommendedName>
</protein>
<accession>A0A371EG72</accession>
<dbReference type="AlphaFoldDB" id="A0A371EG72"/>
<keyword evidence="3" id="KW-1185">Reference proteome</keyword>
<dbReference type="Proteomes" id="UP000257109">
    <property type="component" value="Unassembled WGS sequence"/>
</dbReference>
<proteinExistence type="predicted"/>
<dbReference type="OrthoDB" id="1724135at2759"/>
<evidence type="ECO:0000313" key="2">
    <source>
        <dbReference type="EMBL" id="RDX65038.1"/>
    </source>
</evidence>
<reference evidence="2" key="1">
    <citation type="submission" date="2018-05" db="EMBL/GenBank/DDBJ databases">
        <title>Draft genome of Mucuna pruriens seed.</title>
        <authorList>
            <person name="Nnadi N.E."/>
            <person name="Vos R."/>
            <person name="Hasami M.H."/>
            <person name="Devisetty U.K."/>
            <person name="Aguiy J.C."/>
        </authorList>
    </citation>
    <scope>NUCLEOTIDE SEQUENCE [LARGE SCALE GENOMIC DNA]</scope>
    <source>
        <strain evidence="2">JCA_2017</strain>
    </source>
</reference>
<gene>
    <name evidence="2" type="ORF">CR513_56337</name>
</gene>
<comment type="caution">
    <text evidence="2">The sequence shown here is derived from an EMBL/GenBank/DDBJ whole genome shotgun (WGS) entry which is preliminary data.</text>
</comment>
<feature type="non-terminal residue" evidence="2">
    <location>
        <position position="1"/>
    </location>
</feature>
<organism evidence="2 3">
    <name type="scientific">Mucuna pruriens</name>
    <name type="common">Velvet bean</name>
    <name type="synonym">Dolichos pruriens</name>
    <dbReference type="NCBI Taxonomy" id="157652"/>
    <lineage>
        <taxon>Eukaryota</taxon>
        <taxon>Viridiplantae</taxon>
        <taxon>Streptophyta</taxon>
        <taxon>Embryophyta</taxon>
        <taxon>Tracheophyta</taxon>
        <taxon>Spermatophyta</taxon>
        <taxon>Magnoliopsida</taxon>
        <taxon>eudicotyledons</taxon>
        <taxon>Gunneridae</taxon>
        <taxon>Pentapetalae</taxon>
        <taxon>rosids</taxon>
        <taxon>fabids</taxon>
        <taxon>Fabales</taxon>
        <taxon>Fabaceae</taxon>
        <taxon>Papilionoideae</taxon>
        <taxon>50 kb inversion clade</taxon>
        <taxon>NPAAA clade</taxon>
        <taxon>indigoferoid/millettioid clade</taxon>
        <taxon>Phaseoleae</taxon>
        <taxon>Mucuna</taxon>
    </lineage>
</organism>
<dbReference type="EMBL" id="QJKJ01014089">
    <property type="protein sequence ID" value="RDX65038.1"/>
    <property type="molecule type" value="Genomic_DNA"/>
</dbReference>
<name>A0A371EG72_MUCPR</name>
<evidence type="ECO:0008006" key="4">
    <source>
        <dbReference type="Google" id="ProtNLM"/>
    </source>
</evidence>